<sequence>MERKSLPYLRQAALAGVHRVVFDEAGEGWKDLRAPLVPHGALSASDCQSVSPCGAHAALLGSVPSLRRPPQLLLRHPAFCSASKAPRTFLFHCNPKGSTLMVHV</sequence>
<name>A0AAD9BH02_DISEL</name>
<dbReference type="Proteomes" id="UP001228049">
    <property type="component" value="Unassembled WGS sequence"/>
</dbReference>
<dbReference type="EMBL" id="JASDAP010000022">
    <property type="protein sequence ID" value="KAK1883872.1"/>
    <property type="molecule type" value="Genomic_DNA"/>
</dbReference>
<proteinExistence type="predicted"/>
<comment type="caution">
    <text evidence="1">The sequence shown here is derived from an EMBL/GenBank/DDBJ whole genome shotgun (WGS) entry which is preliminary data.</text>
</comment>
<gene>
    <name evidence="1" type="ORF">KUDE01_022196</name>
</gene>
<evidence type="ECO:0000313" key="2">
    <source>
        <dbReference type="Proteomes" id="UP001228049"/>
    </source>
</evidence>
<protein>
    <submittedName>
        <fullName evidence="1">CAD protein</fullName>
    </submittedName>
</protein>
<organism evidence="1 2">
    <name type="scientific">Dissostichus eleginoides</name>
    <name type="common">Patagonian toothfish</name>
    <name type="synonym">Dissostichus amissus</name>
    <dbReference type="NCBI Taxonomy" id="100907"/>
    <lineage>
        <taxon>Eukaryota</taxon>
        <taxon>Metazoa</taxon>
        <taxon>Chordata</taxon>
        <taxon>Craniata</taxon>
        <taxon>Vertebrata</taxon>
        <taxon>Euteleostomi</taxon>
        <taxon>Actinopterygii</taxon>
        <taxon>Neopterygii</taxon>
        <taxon>Teleostei</taxon>
        <taxon>Neoteleostei</taxon>
        <taxon>Acanthomorphata</taxon>
        <taxon>Eupercaria</taxon>
        <taxon>Perciformes</taxon>
        <taxon>Notothenioidei</taxon>
        <taxon>Nototheniidae</taxon>
        <taxon>Dissostichus</taxon>
    </lineage>
</organism>
<keyword evidence="2" id="KW-1185">Reference proteome</keyword>
<dbReference type="AlphaFoldDB" id="A0AAD9BH02"/>
<reference evidence="1" key="1">
    <citation type="submission" date="2023-04" db="EMBL/GenBank/DDBJ databases">
        <title>Chromosome-level genome of Chaenocephalus aceratus.</title>
        <authorList>
            <person name="Park H."/>
        </authorList>
    </citation>
    <scope>NUCLEOTIDE SEQUENCE</scope>
    <source>
        <strain evidence="1">DE</strain>
        <tissue evidence="1">Muscle</tissue>
    </source>
</reference>
<evidence type="ECO:0000313" key="1">
    <source>
        <dbReference type="EMBL" id="KAK1883872.1"/>
    </source>
</evidence>
<accession>A0AAD9BH02</accession>